<dbReference type="InterPro" id="IPR019350">
    <property type="entry name" value="RNA_pol_I-sp_TIF_RRN6-like"/>
</dbReference>
<protein>
    <recommendedName>
        <fullName evidence="2">HMA domain-containing protein</fullName>
    </recommendedName>
</protein>
<dbReference type="InterPro" id="IPR048535">
    <property type="entry name" value="RRN6_beta-prop"/>
</dbReference>
<name>A0A8H6UQF3_9EURO</name>
<dbReference type="GO" id="GO:0046872">
    <property type="term" value="F:metal ion binding"/>
    <property type="evidence" value="ECO:0007669"/>
    <property type="project" value="InterPro"/>
</dbReference>
<feature type="region of interest" description="Disordered" evidence="1">
    <location>
        <begin position="903"/>
        <end position="953"/>
    </location>
</feature>
<dbReference type="Pfam" id="PF20639">
    <property type="entry name" value="Rrn6_K-rich"/>
    <property type="match status" value="1"/>
</dbReference>
<dbReference type="AlphaFoldDB" id="A0A8H6UQF3"/>
<comment type="caution">
    <text evidence="3">The sequence shown here is derived from an EMBL/GenBank/DDBJ whole genome shotgun (WGS) entry which is preliminary data.</text>
</comment>
<dbReference type="GO" id="GO:0042790">
    <property type="term" value="P:nucleolar large rRNA transcription by RNA polymerase I"/>
    <property type="evidence" value="ECO:0007669"/>
    <property type="project" value="TreeGrafter"/>
</dbReference>
<sequence length="1040" mass="115531">MNILPVLYIMGTWEERFISRKHELGHFLEPLPGQAPLLVYTGVTKTTVVSPLTAPQSSLIENKSLLPRVHPELAACWPLVDNETVSHIITTAGELCDPLVSSLFDLGNAVDIENHESGNRVVPIAITVGGECGNVISFRKLEEGTAELKHGMKARIRIPVIGDTECTEWSAGGAPVRQICFARTVEEKPTWAAARFSHSTIVFRPLYRRKPVSVHIYQDGDRVVPSHTQSSRLDANPLIEISHSQTGGYAHADVTFNPWYQKQLAIVDERGNWSVWEMVGRHRRGKGNWTAACVKSGSLPWLDLGHAQNINGSPRHDGWAVIEWVGDVNSFIVSDRRCPILYRTEGNETLPFAVELELRRKSEWILDVKRSACNVSQVFILTTSRIFWLDVSSVLVADSQNDASRPSLLPILSWRHFRDSEDTTLRLASLVVSEELYLILYSRLNHVVLGYRVPITWDGYMHLTSISDPFVLEIPPVSEESSETQISPNAAQFSTLVLREIAHAPSAGSKEQYDATAKIMKLFIIDSRLAVRESIYIGPAGDNGVNADDQLLGKDALRLRKRYPGVRRKQSTRSRDDFVVDDWDESVVSRGTFTVADTGISHITPLATTLWTTDYSSIYAIAFGKIIAGSSGVGEEQDRGFQESIKELKDRMASADLTHLPNSKTMLEVLAGSPLLDDIDQNAHDYDEFLDEFLAPRMSRNLLASSQLAVVPQQSLDLFGSSNVKLVDIYDRLVNDWLSTLQHDIPGRTRIMKERAIRKVAAELALTQPILQRKPLNEAGIVRSTEDTNHETIDDLSLMPVNSPSSLEIGQRHLSVPRMIPSDYALEPAASKTTIQSNFLAEEKEVSKRTSGTEPVYCGLASMTTFQTQRPPSGAMANLLSHWQVGSDPATYSWQRMAQTLEEEDLQRASKATTPKRRLRKKTSQGTPLNSSQLPPVSSNTLAAREWGSQPEVGEPSRMLRFQSSQAMEEDLPMTQVERGAVERVLKKLDGVKSFDVSLDSQTALVKTEPTVSYETVLATIKKTGKTVNSGEADGKPMDV</sequence>
<reference evidence="3" key="1">
    <citation type="submission" date="2020-06" db="EMBL/GenBank/DDBJ databases">
        <title>Draft genome sequences of strains closely related to Aspergillus parafelis and Aspergillus hiratsukae.</title>
        <authorList>
            <person name="Dos Santos R.A.C."/>
            <person name="Rivero-Menendez O."/>
            <person name="Steenwyk J.L."/>
            <person name="Mead M.E."/>
            <person name="Goldman G.H."/>
            <person name="Alastruey-Izquierdo A."/>
            <person name="Rokas A."/>
        </authorList>
    </citation>
    <scope>NUCLEOTIDE SEQUENCE</scope>
    <source>
        <strain evidence="3">CNM-CM5623</strain>
    </source>
</reference>
<dbReference type="Proteomes" id="UP000654922">
    <property type="component" value="Unassembled WGS sequence"/>
</dbReference>
<feature type="compositionally biased region" description="Polar residues" evidence="1">
    <location>
        <begin position="924"/>
        <end position="942"/>
    </location>
</feature>
<feature type="domain" description="HMA" evidence="2">
    <location>
        <begin position="963"/>
        <end position="1029"/>
    </location>
</feature>
<proteinExistence type="predicted"/>
<gene>
    <name evidence="3" type="ORF">CNMCM5623_008311</name>
</gene>
<dbReference type="PANTHER" id="PTHR28221">
    <property type="entry name" value="RNA POLYMERASE I-SPECIFIC TRANSCRIPTION INITIATION FACTOR RRN6"/>
    <property type="match status" value="1"/>
</dbReference>
<dbReference type="GO" id="GO:0070860">
    <property type="term" value="C:RNA polymerase I core factor complex"/>
    <property type="evidence" value="ECO:0007669"/>
    <property type="project" value="TreeGrafter"/>
</dbReference>
<dbReference type="SUPFAM" id="SSF55008">
    <property type="entry name" value="HMA, heavy metal-associated domain"/>
    <property type="match status" value="1"/>
</dbReference>
<feature type="compositionally biased region" description="Basic residues" evidence="1">
    <location>
        <begin position="914"/>
        <end position="923"/>
    </location>
</feature>
<dbReference type="Gene3D" id="3.30.70.100">
    <property type="match status" value="1"/>
</dbReference>
<accession>A0A8H6UQF3</accession>
<evidence type="ECO:0000313" key="4">
    <source>
        <dbReference type="Proteomes" id="UP000654922"/>
    </source>
</evidence>
<evidence type="ECO:0000313" key="3">
    <source>
        <dbReference type="EMBL" id="KAF7163333.1"/>
    </source>
</evidence>
<dbReference type="Pfam" id="PF20640">
    <property type="entry name" value="Rrn6_HB"/>
    <property type="match status" value="1"/>
</dbReference>
<dbReference type="InterPro" id="IPR006121">
    <property type="entry name" value="HMA_dom"/>
</dbReference>
<dbReference type="OrthoDB" id="4090074at2759"/>
<dbReference type="InterPro" id="IPR036163">
    <property type="entry name" value="HMA_dom_sf"/>
</dbReference>
<dbReference type="InterPro" id="IPR048537">
    <property type="entry name" value="RRN6_HB"/>
</dbReference>
<evidence type="ECO:0000256" key="1">
    <source>
        <dbReference type="SAM" id="MobiDB-lite"/>
    </source>
</evidence>
<dbReference type="Pfam" id="PF10214">
    <property type="entry name" value="Rrn6_beta-prop"/>
    <property type="match status" value="1"/>
</dbReference>
<dbReference type="PROSITE" id="PS50846">
    <property type="entry name" value="HMA_2"/>
    <property type="match status" value="1"/>
</dbReference>
<evidence type="ECO:0000259" key="2">
    <source>
        <dbReference type="PROSITE" id="PS50846"/>
    </source>
</evidence>
<dbReference type="GO" id="GO:0001179">
    <property type="term" value="F:RNA polymerase I general transcription initiation factor binding"/>
    <property type="evidence" value="ECO:0007669"/>
    <property type="project" value="TreeGrafter"/>
</dbReference>
<dbReference type="CDD" id="cd00371">
    <property type="entry name" value="HMA"/>
    <property type="match status" value="1"/>
</dbReference>
<dbReference type="GO" id="GO:0001163">
    <property type="term" value="F:RNA polymerase I transcription regulatory region sequence-specific DNA binding"/>
    <property type="evidence" value="ECO:0007669"/>
    <property type="project" value="TreeGrafter"/>
</dbReference>
<dbReference type="InterPro" id="IPR048536">
    <property type="entry name" value="Rrn6_K-rich"/>
</dbReference>
<dbReference type="PANTHER" id="PTHR28221:SF2">
    <property type="entry name" value="RNA POLYMERASE I-SPECIFIC TRANSCRIPTION INITIATION FACTOR RRN6"/>
    <property type="match status" value="1"/>
</dbReference>
<organism evidence="3 4">
    <name type="scientific">Aspergillus felis</name>
    <dbReference type="NCBI Taxonomy" id="1287682"/>
    <lineage>
        <taxon>Eukaryota</taxon>
        <taxon>Fungi</taxon>
        <taxon>Dikarya</taxon>
        <taxon>Ascomycota</taxon>
        <taxon>Pezizomycotina</taxon>
        <taxon>Eurotiomycetes</taxon>
        <taxon>Eurotiomycetidae</taxon>
        <taxon>Eurotiales</taxon>
        <taxon>Aspergillaceae</taxon>
        <taxon>Aspergillus</taxon>
        <taxon>Aspergillus subgen. Fumigati</taxon>
    </lineage>
</organism>
<dbReference type="EMBL" id="JACBAE010001344">
    <property type="protein sequence ID" value="KAF7163333.1"/>
    <property type="molecule type" value="Genomic_DNA"/>
</dbReference>